<evidence type="ECO:0000313" key="1">
    <source>
        <dbReference type="EMBL" id="EGD80703.1"/>
    </source>
</evidence>
<organism evidence="2">
    <name type="scientific">Salpingoeca rosetta (strain ATCC 50818 / BSB-021)</name>
    <dbReference type="NCBI Taxonomy" id="946362"/>
    <lineage>
        <taxon>Eukaryota</taxon>
        <taxon>Choanoflagellata</taxon>
        <taxon>Craspedida</taxon>
        <taxon>Salpingoecidae</taxon>
        <taxon>Salpingoeca</taxon>
    </lineage>
</organism>
<reference evidence="1" key="1">
    <citation type="submission" date="2009-08" db="EMBL/GenBank/DDBJ databases">
        <title>Annotation of Salpingoeca rosetta.</title>
        <authorList>
            <consortium name="The Broad Institute Genome Sequencing Platform"/>
            <person name="Russ C."/>
            <person name="Cuomo C."/>
            <person name="Burger G."/>
            <person name="Gray M.W."/>
            <person name="Holland P.W.H."/>
            <person name="King N."/>
            <person name="Lang F.B.F."/>
            <person name="Roger A.J."/>
            <person name="Ruiz-Trillo I."/>
            <person name="Young S.K."/>
            <person name="Zeng Q."/>
            <person name="Gargeya S."/>
            <person name="Alvarado L."/>
            <person name="Berlin A."/>
            <person name="Chapman S.B."/>
            <person name="Chen Z."/>
            <person name="Freedman E."/>
            <person name="Gellesch M."/>
            <person name="Goldberg J."/>
            <person name="Griggs A."/>
            <person name="Gujja S."/>
            <person name="Heilman E."/>
            <person name="Heiman D."/>
            <person name="Howarth C."/>
            <person name="Mehta T."/>
            <person name="Neiman D."/>
            <person name="Pearson M."/>
            <person name="Roberts A."/>
            <person name="Saif S."/>
            <person name="Shea T."/>
            <person name="Shenoy N."/>
            <person name="Sisk P."/>
            <person name="Stolte C."/>
            <person name="Sykes S."/>
            <person name="White J."/>
            <person name="Yandava C."/>
            <person name="Haas B."/>
            <person name="Nusbaum C."/>
            <person name="Birren B."/>
        </authorList>
    </citation>
    <scope>NUCLEOTIDE SEQUENCE [LARGE SCALE GENOMIC DNA]</scope>
    <source>
        <strain evidence="1">ATCC 50818</strain>
    </source>
</reference>
<sequence>MQGTVWALVAERLVTAAASQAPLEDDFEKQPLDEASFHPGIEDVRSDHARTFFNLMLTCRELYHDLPWAVPKWGLAVVFEDTPMRSLDQWLDKFQADLLGSTAPDALPSSSSCDQRGSDGRAAHASWLENRFLVYCWLGVTWDGRCSFLRSRLRASQPTTAFSRRFRHCGRVMFASLDDLESWAAEVMHARCSCGHEHRASVALANTSEAQDDSRARDQPEHQLEQHDTACAGEAGVLPQQRADDQHVAALVPALFSLNATLQGQADADRWHELRSTVLAGARGDRVMLELGQSLSSLAGDHIDNLIITSWRATLGCARIRDVERVTWDCKLREQPAPGGLLLDNVQHFEARARASLLNLDALADIPSIQLSGCDEEVVDLSPLPRVKKLVIERTIAVNYEAAVAAVEHVRLGSTMELKTGTLHATHVNLSRTRISTDTLHLPNATHIKAPRSGVKRLVFPPSLVWLDIEGTPPEMPELKHAEVLKLRTSSEPLSHDTVVRLSRCASKLILRGQCVRRVSDLCGIADNVHISAEVHDLDVAAPACVQELCVLAEGDVRCELLGHVPRLVILGLREHPIRDVHLLSGRKYLHLLRCSLDGEVSDCDFLFLQAAYGRAALASIGSLLVHQATVYGRSSTLPASDSHDSSGVAGLVLTQCRDVFMCHLRHCIIKDLACFQGVQRLIVDCCAFDVGDTLLPRSGCLVLRHCASTDKRWRWPDVALVDRSPEEMARVLLAGRERMEA</sequence>
<name>F2TZX5_SALR5</name>
<dbReference type="RefSeq" id="XP_004997264.1">
    <property type="nucleotide sequence ID" value="XM_004997207.1"/>
</dbReference>
<keyword evidence="2" id="KW-1185">Reference proteome</keyword>
<accession>F2TZX5</accession>
<evidence type="ECO:0000313" key="2">
    <source>
        <dbReference type="Proteomes" id="UP000007799"/>
    </source>
</evidence>
<dbReference type="eggNOG" id="ENOG502QVK9">
    <property type="taxonomic scope" value="Eukaryota"/>
</dbReference>
<dbReference type="KEGG" id="sre:PTSG_01293"/>
<dbReference type="Proteomes" id="UP000007799">
    <property type="component" value="Unassembled WGS sequence"/>
</dbReference>
<dbReference type="InParanoid" id="F2TZX5"/>
<dbReference type="EMBL" id="GL832958">
    <property type="protein sequence ID" value="EGD80703.1"/>
    <property type="molecule type" value="Genomic_DNA"/>
</dbReference>
<proteinExistence type="predicted"/>
<protein>
    <submittedName>
        <fullName evidence="1">Uncharacterized protein</fullName>
    </submittedName>
</protein>
<dbReference type="AlphaFoldDB" id="F2TZX5"/>
<gene>
    <name evidence="1" type="ORF">PTSG_01293</name>
</gene>
<dbReference type="STRING" id="946362.F2TZX5"/>
<dbReference type="GeneID" id="16077859"/>